<feature type="compositionally biased region" description="Low complexity" evidence="1">
    <location>
        <begin position="123"/>
        <end position="133"/>
    </location>
</feature>
<evidence type="ECO:0000313" key="3">
    <source>
        <dbReference type="Proteomes" id="UP000284706"/>
    </source>
</evidence>
<accession>A0A409VKZ6</accession>
<comment type="caution">
    <text evidence="2">The sequence shown here is derived from an EMBL/GenBank/DDBJ whole genome shotgun (WGS) entry which is preliminary data.</text>
</comment>
<proteinExistence type="predicted"/>
<protein>
    <submittedName>
        <fullName evidence="2">Uncharacterized protein</fullName>
    </submittedName>
</protein>
<feature type="compositionally biased region" description="Basic and acidic residues" evidence="1">
    <location>
        <begin position="1"/>
        <end position="32"/>
    </location>
</feature>
<sequence length="133" mass="15271">MPKSKEFRSGSIYRQHETQKSDRSERDKETTAKPRRQNTIKSNPRQMAKAGRGHTGHTTGIMVGGGLVWVWRAPRRVTEVDGEGEDGRRQKEYLIQQEKSSLRDDEIGKEESKNQPSKHGRDTTPTTPRRSDR</sequence>
<feature type="compositionally biased region" description="Basic and acidic residues" evidence="1">
    <location>
        <begin position="100"/>
        <end position="113"/>
    </location>
</feature>
<reference evidence="2 3" key="1">
    <citation type="journal article" date="2018" name="Evol. Lett.">
        <title>Horizontal gene cluster transfer increased hallucinogenic mushroom diversity.</title>
        <authorList>
            <person name="Reynolds H.T."/>
            <person name="Vijayakumar V."/>
            <person name="Gluck-Thaler E."/>
            <person name="Korotkin H.B."/>
            <person name="Matheny P.B."/>
            <person name="Slot J.C."/>
        </authorList>
    </citation>
    <scope>NUCLEOTIDE SEQUENCE [LARGE SCALE GENOMIC DNA]</scope>
    <source>
        <strain evidence="2 3">SRW20</strain>
    </source>
</reference>
<evidence type="ECO:0000256" key="1">
    <source>
        <dbReference type="SAM" id="MobiDB-lite"/>
    </source>
</evidence>
<dbReference type="Proteomes" id="UP000284706">
    <property type="component" value="Unassembled WGS sequence"/>
</dbReference>
<dbReference type="AlphaFoldDB" id="A0A409VKZ6"/>
<keyword evidence="3" id="KW-1185">Reference proteome</keyword>
<name>A0A409VKZ6_9AGAR</name>
<dbReference type="InParanoid" id="A0A409VKZ6"/>
<dbReference type="EMBL" id="NHYE01005618">
    <property type="protein sequence ID" value="PPQ66932.1"/>
    <property type="molecule type" value="Genomic_DNA"/>
</dbReference>
<feature type="region of interest" description="Disordered" evidence="1">
    <location>
        <begin position="1"/>
        <end position="62"/>
    </location>
</feature>
<evidence type="ECO:0000313" key="2">
    <source>
        <dbReference type="EMBL" id="PPQ66932.1"/>
    </source>
</evidence>
<gene>
    <name evidence="2" type="ORF">CVT26_010021</name>
</gene>
<organism evidence="2 3">
    <name type="scientific">Gymnopilus dilepis</name>
    <dbReference type="NCBI Taxonomy" id="231916"/>
    <lineage>
        <taxon>Eukaryota</taxon>
        <taxon>Fungi</taxon>
        <taxon>Dikarya</taxon>
        <taxon>Basidiomycota</taxon>
        <taxon>Agaricomycotina</taxon>
        <taxon>Agaricomycetes</taxon>
        <taxon>Agaricomycetidae</taxon>
        <taxon>Agaricales</taxon>
        <taxon>Agaricineae</taxon>
        <taxon>Hymenogastraceae</taxon>
        <taxon>Gymnopilus</taxon>
    </lineage>
</organism>
<feature type="region of interest" description="Disordered" evidence="1">
    <location>
        <begin position="77"/>
        <end position="133"/>
    </location>
</feature>